<dbReference type="Pfam" id="PF21805">
    <property type="entry name" value="Imm5_like"/>
    <property type="match status" value="1"/>
</dbReference>
<evidence type="ECO:0000259" key="1">
    <source>
        <dbReference type="Pfam" id="PF21805"/>
    </source>
</evidence>
<dbReference type="Proteomes" id="UP000886743">
    <property type="component" value="Unassembled WGS sequence"/>
</dbReference>
<dbReference type="EMBL" id="DVOF01000178">
    <property type="protein sequence ID" value="HIV03135.1"/>
    <property type="molecule type" value="Genomic_DNA"/>
</dbReference>
<reference evidence="2" key="1">
    <citation type="submission" date="2020-10" db="EMBL/GenBank/DDBJ databases">
        <authorList>
            <person name="Gilroy R."/>
        </authorList>
    </citation>
    <scope>NUCLEOTIDE SEQUENCE</scope>
    <source>
        <strain evidence="2">4920</strain>
    </source>
</reference>
<organism evidence="2 3">
    <name type="scientific">Candidatus Aphodoplasma excrementigallinarum</name>
    <dbReference type="NCBI Taxonomy" id="2840673"/>
    <lineage>
        <taxon>Bacteria</taxon>
        <taxon>Bacillati</taxon>
        <taxon>Bacillota</taxon>
        <taxon>Clostridia</taxon>
        <taxon>Eubacteriales</taxon>
        <taxon>Candidatus Aphodoplasma</taxon>
    </lineage>
</organism>
<evidence type="ECO:0000313" key="3">
    <source>
        <dbReference type="Proteomes" id="UP000886743"/>
    </source>
</evidence>
<reference evidence="2" key="2">
    <citation type="journal article" date="2021" name="PeerJ">
        <title>Extensive microbial diversity within the chicken gut microbiome revealed by metagenomics and culture.</title>
        <authorList>
            <person name="Gilroy R."/>
            <person name="Ravi A."/>
            <person name="Getino M."/>
            <person name="Pursley I."/>
            <person name="Horton D.L."/>
            <person name="Alikhan N.F."/>
            <person name="Baker D."/>
            <person name="Gharbi K."/>
            <person name="Hall N."/>
            <person name="Watson M."/>
            <person name="Adriaenssens E.M."/>
            <person name="Foster-Nyarko E."/>
            <person name="Jarju S."/>
            <person name="Secka A."/>
            <person name="Antonio M."/>
            <person name="Oren A."/>
            <person name="Chaudhuri R.R."/>
            <person name="La Ragione R."/>
            <person name="Hildebrand F."/>
            <person name="Pallen M.J."/>
        </authorList>
    </citation>
    <scope>NUCLEOTIDE SEQUENCE</scope>
    <source>
        <strain evidence="2">4920</strain>
    </source>
</reference>
<evidence type="ECO:0000313" key="2">
    <source>
        <dbReference type="EMBL" id="HIV03135.1"/>
    </source>
</evidence>
<accession>A0A9D1NHE4</accession>
<dbReference type="AlphaFoldDB" id="A0A9D1NHE4"/>
<feature type="domain" description="Imm-5-like" evidence="1">
    <location>
        <begin position="31"/>
        <end position="155"/>
    </location>
</feature>
<sequence>MDIQDVKEKWNRNNNLLFSRESVCLQELLRLMRIQNHKTLALWALTCAQQPARILKERYPTDTRQEAALALSTQWAAGHIKMPAAKQAILQVHAMAKELSNPADIALCHAVGQVCSAVHVETHAIGLPIYELTALVREYGLKACKPALSRRIAEYVSCLHACAGEAESPGRQWAGFLQDDTRPNKEQLLWERKHNQK</sequence>
<gene>
    <name evidence="2" type="ORF">IAC74_06130</name>
</gene>
<name>A0A9D1NHE4_9FIRM</name>
<comment type="caution">
    <text evidence="2">The sequence shown here is derived from an EMBL/GenBank/DDBJ whole genome shotgun (WGS) entry which is preliminary data.</text>
</comment>
<dbReference type="InterPro" id="IPR048667">
    <property type="entry name" value="Imm5-like"/>
</dbReference>
<protein>
    <recommendedName>
        <fullName evidence="1">Imm-5-like domain-containing protein</fullName>
    </recommendedName>
</protein>
<proteinExistence type="predicted"/>